<reference evidence="10" key="1">
    <citation type="submission" date="2015-03" db="EMBL/GenBank/DDBJ databases">
        <authorList>
            <person name="Wibberg D."/>
        </authorList>
    </citation>
    <scope>NUCLEOTIDE SEQUENCE [LARGE SCALE GENOMIC DNA]</scope>
</reference>
<dbReference type="InterPro" id="IPR045621">
    <property type="entry name" value="BPD_transp_1_N"/>
</dbReference>
<dbReference type="PATRIC" id="fig|1073571.4.peg.3436"/>
<dbReference type="Gene3D" id="1.10.3720.10">
    <property type="entry name" value="MetI-like"/>
    <property type="match status" value="1"/>
</dbReference>
<dbReference type="CDD" id="cd06261">
    <property type="entry name" value="TM_PBP2"/>
    <property type="match status" value="1"/>
</dbReference>
<dbReference type="Proteomes" id="UP000033163">
    <property type="component" value="Chromosome I"/>
</dbReference>
<dbReference type="KEGG" id="pri:PRIO_3218"/>
<dbReference type="HOGENOM" id="CLU_036879_0_1_9"/>
<dbReference type="PANTHER" id="PTHR43163:SF6">
    <property type="entry name" value="DIPEPTIDE TRANSPORT SYSTEM PERMEASE PROTEIN DPPB-RELATED"/>
    <property type="match status" value="1"/>
</dbReference>
<evidence type="ECO:0000256" key="5">
    <source>
        <dbReference type="ARBA" id="ARBA00022989"/>
    </source>
</evidence>
<feature type="transmembrane region" description="Helical" evidence="7">
    <location>
        <begin position="281"/>
        <end position="307"/>
    </location>
</feature>
<protein>
    <submittedName>
        <fullName evidence="9">ABC transporter permease</fullName>
    </submittedName>
</protein>
<gene>
    <name evidence="9" type="ORF">PRIO_3218</name>
</gene>
<accession>A0A0E4HA43</accession>
<dbReference type="EMBL" id="LN831776">
    <property type="protein sequence ID" value="CQR55621.1"/>
    <property type="molecule type" value="Genomic_DNA"/>
</dbReference>
<sequence length="314" mass="33950">MAFYIAKRILTIIPVVLVLSVIVFLIIYLIPGDPAAVMLGDGTNPETVAALRTQLGLDLPLLQQYTRWIGQALTGDLGDSFFMKQSVVQALREHLGPTLSLALLAEVIALAVAIPLGIRAAVKRGEAADKMLTGFTLFGITVPGFVLSMFTVLLFSVQLKWLPVSGYKPLSAGLWTHLKYLLLPALSLGVVQAAVLARVTRSAVLEVLGENYIKTALSKGMSDRMIVYKHVLRNALIPILTVIGGSFGTLIAGAAVIETIFNIPGMGQMLVNSVQRRDYTVIQGIILFVAVTYVLVNLIVDLLYAAVDPRIRLK</sequence>
<dbReference type="AlphaFoldDB" id="A0A0E4HA43"/>
<name>A0A0E4HA43_9BACL</name>
<keyword evidence="5 7" id="KW-1133">Transmembrane helix</keyword>
<dbReference type="SUPFAM" id="SSF161098">
    <property type="entry name" value="MetI-like"/>
    <property type="match status" value="1"/>
</dbReference>
<dbReference type="GO" id="GO:0071916">
    <property type="term" value="F:dipeptide transmembrane transporter activity"/>
    <property type="evidence" value="ECO:0007669"/>
    <property type="project" value="TreeGrafter"/>
</dbReference>
<dbReference type="Pfam" id="PF00528">
    <property type="entry name" value="BPD_transp_1"/>
    <property type="match status" value="1"/>
</dbReference>
<dbReference type="PROSITE" id="PS50928">
    <property type="entry name" value="ABC_TM1"/>
    <property type="match status" value="1"/>
</dbReference>
<dbReference type="Pfam" id="PF19300">
    <property type="entry name" value="BPD_transp_1_N"/>
    <property type="match status" value="1"/>
</dbReference>
<evidence type="ECO:0000256" key="7">
    <source>
        <dbReference type="RuleBase" id="RU363032"/>
    </source>
</evidence>
<feature type="domain" description="ABC transmembrane type-1" evidence="8">
    <location>
        <begin position="95"/>
        <end position="304"/>
    </location>
</feature>
<dbReference type="GO" id="GO:0005886">
    <property type="term" value="C:plasma membrane"/>
    <property type="evidence" value="ECO:0007669"/>
    <property type="project" value="UniProtKB-SubCell"/>
</dbReference>
<comment type="similarity">
    <text evidence="7">Belongs to the binding-protein-dependent transport system permease family.</text>
</comment>
<dbReference type="InterPro" id="IPR000515">
    <property type="entry name" value="MetI-like"/>
</dbReference>
<dbReference type="RefSeq" id="WP_020432138.1">
    <property type="nucleotide sequence ID" value="NZ_AGBD01001418.1"/>
</dbReference>
<evidence type="ECO:0000313" key="10">
    <source>
        <dbReference type="Proteomes" id="UP000033163"/>
    </source>
</evidence>
<evidence type="ECO:0000259" key="8">
    <source>
        <dbReference type="PROSITE" id="PS50928"/>
    </source>
</evidence>
<feature type="transmembrane region" description="Helical" evidence="7">
    <location>
        <begin position="101"/>
        <end position="122"/>
    </location>
</feature>
<feature type="transmembrane region" description="Helical" evidence="7">
    <location>
        <begin position="134"/>
        <end position="157"/>
    </location>
</feature>
<evidence type="ECO:0000256" key="1">
    <source>
        <dbReference type="ARBA" id="ARBA00004651"/>
    </source>
</evidence>
<proteinExistence type="inferred from homology"/>
<feature type="transmembrane region" description="Helical" evidence="7">
    <location>
        <begin position="177"/>
        <end position="197"/>
    </location>
</feature>
<evidence type="ECO:0000313" key="9">
    <source>
        <dbReference type="EMBL" id="CQR55621.1"/>
    </source>
</evidence>
<feature type="transmembrane region" description="Helical" evidence="7">
    <location>
        <begin position="235"/>
        <end position="261"/>
    </location>
</feature>
<feature type="transmembrane region" description="Helical" evidence="7">
    <location>
        <begin position="9"/>
        <end position="30"/>
    </location>
</feature>
<organism evidence="9 10">
    <name type="scientific">Paenibacillus riograndensis SBR5</name>
    <dbReference type="NCBI Taxonomy" id="1073571"/>
    <lineage>
        <taxon>Bacteria</taxon>
        <taxon>Bacillati</taxon>
        <taxon>Bacillota</taxon>
        <taxon>Bacilli</taxon>
        <taxon>Bacillales</taxon>
        <taxon>Paenibacillaceae</taxon>
        <taxon>Paenibacillus</taxon>
        <taxon>Paenibacillus sonchi group</taxon>
    </lineage>
</organism>
<keyword evidence="6 7" id="KW-0472">Membrane</keyword>
<keyword evidence="4 7" id="KW-0812">Transmembrane</keyword>
<evidence type="ECO:0000256" key="4">
    <source>
        <dbReference type="ARBA" id="ARBA00022692"/>
    </source>
</evidence>
<keyword evidence="3" id="KW-1003">Cell membrane</keyword>
<evidence type="ECO:0000256" key="6">
    <source>
        <dbReference type="ARBA" id="ARBA00023136"/>
    </source>
</evidence>
<keyword evidence="2 7" id="KW-0813">Transport</keyword>
<dbReference type="InterPro" id="IPR035906">
    <property type="entry name" value="MetI-like_sf"/>
</dbReference>
<dbReference type="PANTHER" id="PTHR43163">
    <property type="entry name" value="DIPEPTIDE TRANSPORT SYSTEM PERMEASE PROTEIN DPPB-RELATED"/>
    <property type="match status" value="1"/>
</dbReference>
<comment type="subcellular location">
    <subcellularLocation>
        <location evidence="1 7">Cell membrane</location>
        <topology evidence="1 7">Multi-pass membrane protein</topology>
    </subcellularLocation>
</comment>
<evidence type="ECO:0000256" key="2">
    <source>
        <dbReference type="ARBA" id="ARBA00022448"/>
    </source>
</evidence>
<evidence type="ECO:0000256" key="3">
    <source>
        <dbReference type="ARBA" id="ARBA00022475"/>
    </source>
</evidence>